<dbReference type="RefSeq" id="WP_066331521.1">
    <property type="nucleotide sequence ID" value="NZ_JAXOJX010000014.1"/>
</dbReference>
<evidence type="ECO:0000313" key="3">
    <source>
        <dbReference type="Proteomes" id="UP001293718"/>
    </source>
</evidence>
<dbReference type="EMBL" id="JAXOJX010000014">
    <property type="protein sequence ID" value="MDZ5457049.1"/>
    <property type="molecule type" value="Genomic_DNA"/>
</dbReference>
<evidence type="ECO:0008006" key="4">
    <source>
        <dbReference type="Google" id="ProtNLM"/>
    </source>
</evidence>
<dbReference type="Proteomes" id="UP001293718">
    <property type="component" value="Unassembled WGS sequence"/>
</dbReference>
<protein>
    <recommendedName>
        <fullName evidence="4">Lipoprotein</fullName>
    </recommendedName>
</protein>
<proteinExistence type="predicted"/>
<organism evidence="2 3">
    <name type="scientific">Azohydromonas lata</name>
    <dbReference type="NCBI Taxonomy" id="45677"/>
    <lineage>
        <taxon>Bacteria</taxon>
        <taxon>Pseudomonadati</taxon>
        <taxon>Pseudomonadota</taxon>
        <taxon>Betaproteobacteria</taxon>
        <taxon>Burkholderiales</taxon>
        <taxon>Sphaerotilaceae</taxon>
        <taxon>Azohydromonas</taxon>
    </lineage>
</organism>
<keyword evidence="1" id="KW-0732">Signal</keyword>
<feature type="chain" id="PRO_5045333137" description="Lipoprotein" evidence="1">
    <location>
        <begin position="19"/>
        <end position="73"/>
    </location>
</feature>
<dbReference type="PROSITE" id="PS51257">
    <property type="entry name" value="PROKAR_LIPOPROTEIN"/>
    <property type="match status" value="1"/>
</dbReference>
<gene>
    <name evidence="2" type="ORF">SM757_10755</name>
</gene>
<sequence length="73" mass="8402">MKHLIKALLLLASALALSGCLEVEQNPPWRDGQYDGKPDNLPQQLRFSGDRLAWNAAMDNRNRHQNEYARMRP</sequence>
<evidence type="ECO:0000256" key="1">
    <source>
        <dbReference type="SAM" id="SignalP"/>
    </source>
</evidence>
<comment type="caution">
    <text evidence="2">The sequence shown here is derived from an EMBL/GenBank/DDBJ whole genome shotgun (WGS) entry which is preliminary data.</text>
</comment>
<evidence type="ECO:0000313" key="2">
    <source>
        <dbReference type="EMBL" id="MDZ5457049.1"/>
    </source>
</evidence>
<name>A0ABU5ID51_9BURK</name>
<reference evidence="2 3" key="1">
    <citation type="submission" date="2023-11" db="EMBL/GenBank/DDBJ databases">
        <title>Draft genome of Azohydromonas lata strain H1 (DSM1123), a polyhydroxyalkanoate producer.</title>
        <authorList>
            <person name="Traversa D."/>
            <person name="D'Addabbo P."/>
            <person name="Pazzani C."/>
            <person name="Manzari C."/>
            <person name="Chiara M."/>
            <person name="Scrascia M."/>
        </authorList>
    </citation>
    <scope>NUCLEOTIDE SEQUENCE [LARGE SCALE GENOMIC DNA]</scope>
    <source>
        <strain evidence="2 3">H1</strain>
    </source>
</reference>
<feature type="signal peptide" evidence="1">
    <location>
        <begin position="1"/>
        <end position="18"/>
    </location>
</feature>
<keyword evidence="3" id="KW-1185">Reference proteome</keyword>
<accession>A0ABU5ID51</accession>